<evidence type="ECO:0000313" key="2">
    <source>
        <dbReference type="Proteomes" id="UP000701801"/>
    </source>
</evidence>
<sequence>MAGIRGPLAPDVLGYRFSTNGEPTFHASDSHDLLILCDTICRHASDDYEFPVFLLEAHNKRAQSLIDRFKRAISICEATSGWDPLGVKEVDPGTGESRSVALCQIKQENFSSQFCEELRDSLENGVVEVVRSGLVAEEEYQ</sequence>
<protein>
    <submittedName>
        <fullName evidence="1">Uncharacterized protein</fullName>
    </submittedName>
</protein>
<gene>
    <name evidence="1" type="ORF">HYALB_00012006</name>
</gene>
<dbReference type="AlphaFoldDB" id="A0A9N9LPU5"/>
<organism evidence="1 2">
    <name type="scientific">Hymenoscyphus albidus</name>
    <dbReference type="NCBI Taxonomy" id="595503"/>
    <lineage>
        <taxon>Eukaryota</taxon>
        <taxon>Fungi</taxon>
        <taxon>Dikarya</taxon>
        <taxon>Ascomycota</taxon>
        <taxon>Pezizomycotina</taxon>
        <taxon>Leotiomycetes</taxon>
        <taxon>Helotiales</taxon>
        <taxon>Helotiaceae</taxon>
        <taxon>Hymenoscyphus</taxon>
    </lineage>
</organism>
<reference evidence="1" key="1">
    <citation type="submission" date="2021-07" db="EMBL/GenBank/DDBJ databases">
        <authorList>
            <person name="Durling M."/>
        </authorList>
    </citation>
    <scope>NUCLEOTIDE SEQUENCE</scope>
</reference>
<dbReference type="EMBL" id="CAJVRM010000168">
    <property type="protein sequence ID" value="CAG8976239.1"/>
    <property type="molecule type" value="Genomic_DNA"/>
</dbReference>
<accession>A0A9N9LPU5</accession>
<evidence type="ECO:0000313" key="1">
    <source>
        <dbReference type="EMBL" id="CAG8976239.1"/>
    </source>
</evidence>
<keyword evidence="2" id="KW-1185">Reference proteome</keyword>
<proteinExistence type="predicted"/>
<comment type="caution">
    <text evidence="1">The sequence shown here is derived from an EMBL/GenBank/DDBJ whole genome shotgun (WGS) entry which is preliminary data.</text>
</comment>
<name>A0A9N9LPU5_9HELO</name>
<dbReference type="Proteomes" id="UP000701801">
    <property type="component" value="Unassembled WGS sequence"/>
</dbReference>